<keyword evidence="2" id="KW-1185">Reference proteome</keyword>
<proteinExistence type="predicted"/>
<gene>
    <name evidence="1" type="ORF">MML48_4g00017288</name>
</gene>
<accession>A0ACB9T6J0</accession>
<evidence type="ECO:0000313" key="2">
    <source>
        <dbReference type="Proteomes" id="UP001056778"/>
    </source>
</evidence>
<evidence type="ECO:0000313" key="1">
    <source>
        <dbReference type="EMBL" id="KAI4462427.1"/>
    </source>
</evidence>
<name>A0ACB9T6J0_HOLOL</name>
<organism evidence="1 2">
    <name type="scientific">Holotrichia oblita</name>
    <name type="common">Chafer beetle</name>
    <dbReference type="NCBI Taxonomy" id="644536"/>
    <lineage>
        <taxon>Eukaryota</taxon>
        <taxon>Metazoa</taxon>
        <taxon>Ecdysozoa</taxon>
        <taxon>Arthropoda</taxon>
        <taxon>Hexapoda</taxon>
        <taxon>Insecta</taxon>
        <taxon>Pterygota</taxon>
        <taxon>Neoptera</taxon>
        <taxon>Endopterygota</taxon>
        <taxon>Coleoptera</taxon>
        <taxon>Polyphaga</taxon>
        <taxon>Scarabaeiformia</taxon>
        <taxon>Scarabaeidae</taxon>
        <taxon>Melolonthinae</taxon>
        <taxon>Holotrichia</taxon>
    </lineage>
</organism>
<protein>
    <submittedName>
        <fullName evidence="1">Lipase</fullName>
    </submittedName>
</protein>
<comment type="caution">
    <text evidence="1">The sequence shown here is derived from an EMBL/GenBank/DDBJ whole genome shotgun (WGS) entry which is preliminary data.</text>
</comment>
<sequence>MHGWIGTILNDVNIETKAAIFESGKPANIFVVDWSIPAGQFYPFAVWSIPSVGQIIANYIDEMINHFGIDGSDFILVGHSIGAHLAGVVGSNLNGTIGHIVELDPVWEIFSDECRIESVTDGALYARRRPSERYKDECLVKTVKHPPAAMIWS</sequence>
<dbReference type="Proteomes" id="UP001056778">
    <property type="component" value="Chromosome 4"/>
</dbReference>
<dbReference type="EMBL" id="CM043018">
    <property type="protein sequence ID" value="KAI4462427.1"/>
    <property type="molecule type" value="Genomic_DNA"/>
</dbReference>
<reference evidence="1" key="1">
    <citation type="submission" date="2022-04" db="EMBL/GenBank/DDBJ databases">
        <title>Chromosome-scale genome assembly of Holotrichia oblita Faldermann.</title>
        <authorList>
            <person name="Rongchong L."/>
        </authorList>
    </citation>
    <scope>NUCLEOTIDE SEQUENCE</scope>
    <source>
        <strain evidence="1">81SQS9</strain>
    </source>
</reference>